<dbReference type="GO" id="GO:0051959">
    <property type="term" value="F:dynein light intermediate chain binding"/>
    <property type="evidence" value="ECO:0007669"/>
    <property type="project" value="InterPro"/>
</dbReference>
<dbReference type="GO" id="GO:0007018">
    <property type="term" value="P:microtubule-based movement"/>
    <property type="evidence" value="ECO:0007669"/>
    <property type="project" value="InterPro"/>
</dbReference>
<dbReference type="InterPro" id="IPR013594">
    <property type="entry name" value="Dynein_heavy_tail"/>
</dbReference>
<evidence type="ECO:0000256" key="1">
    <source>
        <dbReference type="SAM" id="Coils"/>
    </source>
</evidence>
<evidence type="ECO:0000313" key="4">
    <source>
        <dbReference type="EMBL" id="KAK3278481.1"/>
    </source>
</evidence>
<dbReference type="EMBL" id="LGRX02005411">
    <property type="protein sequence ID" value="KAK3278481.1"/>
    <property type="molecule type" value="Genomic_DNA"/>
</dbReference>
<dbReference type="PANTHER" id="PTHR46532">
    <property type="entry name" value="MALE FERTILITY FACTOR KL5"/>
    <property type="match status" value="1"/>
</dbReference>
<dbReference type="GO" id="GO:0005858">
    <property type="term" value="C:axonemal dynein complex"/>
    <property type="evidence" value="ECO:0007669"/>
    <property type="project" value="TreeGrafter"/>
</dbReference>
<feature type="domain" description="Dynein heavy chain tail" evidence="3">
    <location>
        <begin position="268"/>
        <end position="791"/>
    </location>
</feature>
<dbReference type="AlphaFoldDB" id="A0AAE0GJB8"/>
<keyword evidence="1" id="KW-0175">Coiled coil</keyword>
<comment type="caution">
    <text evidence="4">The sequence shown here is derived from an EMBL/GenBank/DDBJ whole genome shotgun (WGS) entry which is preliminary data.</text>
</comment>
<sequence>MGRGEGKGEQGTSEDTADRDVGQDTARCIEWFAERVTITYKLKPEKWRKFVSSKENVMPLGNFLDSPQERRILFFFGGKDELMCSTTVPVPTPKKKLFYALRRAAGSQLTPENLAEQLVVGDLQSGLSSVLDQVVSVTSQVYAPLLKGPLAKNEWPVVVSADVDQHLERFNATISAHAFHAPLSHVASGAPQNVLGLLADYCAVECAGKVLAVAPPRATGGAEAGGLKEGGFGRRWSRQARGASHVSPLPKIDHIQSRDSTDIDREKVQKLEVAVSGWAQDISKIADLEFEVHLFGVKQEVAANPEVILEFWGRKVRDLSNISILLNSKESTLIMALLEVSRCGGLRCLPAACHVSSPRWQLPAPALPSSASAQSKFVSLFPQIQAQVKLALRKARQNIHFLEPIRPLLREINTLEDRNVMAVSGEDKMAECRNEQGKLFTKLLFSVVLVTKYSEGYQTAKRLVTLLRCIALAVERQARHVLSSHSILRLEPEEVYQRVQLVFNIMDDFKHGFDRAERFIRVIPKDKRLKIEAAWGFKSDAVMGSLELFMDRAKKLLRIVQSMEAFGRLEKLEMGGDQGSKANLLTRRLHVDFLEAKEQLALRFAKELPSMEAADANQDAAMVEFQQCDLKLQERLAGILDLAFNCCGTTVTAFKVIESFQGLGPLTHVQARVNFCLTELVSRFHKEVLMVDELVSHATDPSKIPIPFNMPPVAGALMWIRGLQQRIEPVNDKFTQCKIEALDCQELPAAREAYVRVIKVLTELENALLTRWAGGISDSREKLDEVILKEPVAVSARSVQTALPGRATWQSTDPALTAAREIKYSQGDRSSKWPATCTNTAVGIQKLVEIPLHRDLSAAVNALLALCLSEIKWCSKSLMINVRELLAACQSLHEQVQQIKENREALEEIVERWKSIRLMEHDSSKSLPADPESDLITCNYAAFAADNTVIHNLLESSRTILKAKDDDPGWRNFVAYCNKAVLSGLRGLLKTSLNVLMHYMEQNRTPRVPPHAPRWPPTFTLASHANMRGWRTEHPDWLMERQGATVGPTRMGRG</sequence>
<gene>
    <name evidence="4" type="ORF">CYMTET_13587</name>
</gene>
<feature type="coiled-coil region" evidence="1">
    <location>
        <begin position="882"/>
        <end position="916"/>
    </location>
</feature>
<dbReference type="PANTHER" id="PTHR46532:SF11">
    <property type="entry name" value="DYNEIN AXONEMAL HEAVY CHAIN 12"/>
    <property type="match status" value="1"/>
</dbReference>
<proteinExistence type="predicted"/>
<name>A0AAE0GJB8_9CHLO</name>
<feature type="region of interest" description="Disordered" evidence="2">
    <location>
        <begin position="1"/>
        <end position="21"/>
    </location>
</feature>
<evidence type="ECO:0000313" key="5">
    <source>
        <dbReference type="Proteomes" id="UP001190700"/>
    </source>
</evidence>
<dbReference type="GO" id="GO:0045505">
    <property type="term" value="F:dynein intermediate chain binding"/>
    <property type="evidence" value="ECO:0007669"/>
    <property type="project" value="InterPro"/>
</dbReference>
<evidence type="ECO:0000256" key="2">
    <source>
        <dbReference type="SAM" id="MobiDB-lite"/>
    </source>
</evidence>
<protein>
    <recommendedName>
        <fullName evidence="3">Dynein heavy chain tail domain-containing protein</fullName>
    </recommendedName>
</protein>
<keyword evidence="5" id="KW-1185">Reference proteome</keyword>
<dbReference type="InterPro" id="IPR026983">
    <property type="entry name" value="DHC"/>
</dbReference>
<accession>A0AAE0GJB8</accession>
<reference evidence="4 5" key="1">
    <citation type="journal article" date="2015" name="Genome Biol. Evol.">
        <title>Comparative Genomics of a Bacterivorous Green Alga Reveals Evolutionary Causalities and Consequences of Phago-Mixotrophic Mode of Nutrition.</title>
        <authorList>
            <person name="Burns J.A."/>
            <person name="Paasch A."/>
            <person name="Narechania A."/>
            <person name="Kim E."/>
        </authorList>
    </citation>
    <scope>NUCLEOTIDE SEQUENCE [LARGE SCALE GENOMIC DNA]</scope>
    <source>
        <strain evidence="4 5">PLY_AMNH</strain>
    </source>
</reference>
<dbReference type="Pfam" id="PF08385">
    <property type="entry name" value="DHC_N1"/>
    <property type="match status" value="1"/>
</dbReference>
<evidence type="ECO:0000259" key="3">
    <source>
        <dbReference type="Pfam" id="PF08385"/>
    </source>
</evidence>
<dbReference type="Proteomes" id="UP001190700">
    <property type="component" value="Unassembled WGS sequence"/>
</dbReference>
<organism evidence="4 5">
    <name type="scientific">Cymbomonas tetramitiformis</name>
    <dbReference type="NCBI Taxonomy" id="36881"/>
    <lineage>
        <taxon>Eukaryota</taxon>
        <taxon>Viridiplantae</taxon>
        <taxon>Chlorophyta</taxon>
        <taxon>Pyramimonadophyceae</taxon>
        <taxon>Pyramimonadales</taxon>
        <taxon>Pyramimonadaceae</taxon>
        <taxon>Cymbomonas</taxon>
    </lineage>
</organism>